<accession>A0A813DSM2</accession>
<protein>
    <submittedName>
        <fullName evidence="3">Uncharacterized protein</fullName>
    </submittedName>
</protein>
<organism evidence="3 4">
    <name type="scientific">Polarella glacialis</name>
    <name type="common">Dinoflagellate</name>
    <dbReference type="NCBI Taxonomy" id="89957"/>
    <lineage>
        <taxon>Eukaryota</taxon>
        <taxon>Sar</taxon>
        <taxon>Alveolata</taxon>
        <taxon>Dinophyceae</taxon>
        <taxon>Suessiales</taxon>
        <taxon>Suessiaceae</taxon>
        <taxon>Polarella</taxon>
    </lineage>
</organism>
<feature type="non-terminal residue" evidence="3">
    <location>
        <position position="819"/>
    </location>
</feature>
<feature type="transmembrane region" description="Helical" evidence="2">
    <location>
        <begin position="206"/>
        <end position="227"/>
    </location>
</feature>
<proteinExistence type="predicted"/>
<sequence>VINENCRQPGVTGVCATHKVRPTSRSKVAQKVAEVFQHLESGSAAHCGGVHVEEEFFDFAVPAESLGNFFNTCNDETLLHPFCDLRFSRFIQEYYENGRVMYFPTDKTNPWVYYYSTAYRATEDDEAYEQYVEQDQASTVVKVWAEAKELGYLKMWTGGKLKIFAGKCRQAEGPKRRGGEMGGGILAAFGSILARLRVILARWRVILAAFGGILARLPVILVRWRVIRVRACGRKERGGGGSTSRDSYHPRGVWGHPLTLAGYPRAVAGQPRAVAGHPRGAWGHPRAGRREEGKRGGERWREHIAGQLSSSRSLGASSRGCGSSSRVGGSSSRSLGASSRGCGSSSRSLGSSSRGPAGGRKEGEAVAHRGTVIILALLRVILARWRVVLAAFGGILAWLRAVLAELGVILVRACGRSSSRRLGASSRGCGSSSRSLGSSSRWPAGGRKWGEAGAHRGTVIILAASGGILARLQITLAFLWVILAAFGGILAWLRVILAELGVILAWAGGRRERGGGGSASKDSYHPRPRVVLGIPARLQASSRSFWHPRAGLGGEGKGGRRGILSHFGIYTSRGASSRGSSSRGSALRGSFLARIILARITLARIILARVILSRVILALVILAWGILARAILVRVILALVILARVIFARVIIARIILDPLDFLQKLLQDTPGKAALFLGVFFATKTVAWAGTVIIVSQCRGIYASRLWGANSPAAMAASAWRQHCPFLARRLDAAAARAAASRSSAALARLLGIPAADLAPAAAEGTIAFRFLWPLWFPVQCWAMIRWWPWPHPEDRGSLPRAEHAVADLTDARAEDIE</sequence>
<evidence type="ECO:0000256" key="1">
    <source>
        <dbReference type="SAM" id="MobiDB-lite"/>
    </source>
</evidence>
<name>A0A813DSM2_POLGL</name>
<feature type="compositionally biased region" description="Basic and acidic residues" evidence="1">
    <location>
        <begin position="288"/>
        <end position="304"/>
    </location>
</feature>
<feature type="region of interest" description="Disordered" evidence="1">
    <location>
        <begin position="420"/>
        <end position="444"/>
    </location>
</feature>
<dbReference type="AlphaFoldDB" id="A0A813DSM2"/>
<keyword evidence="2" id="KW-0472">Membrane</keyword>
<keyword evidence="4" id="KW-1185">Reference proteome</keyword>
<feature type="transmembrane region" description="Helical" evidence="2">
    <location>
        <begin position="611"/>
        <end position="628"/>
    </location>
</feature>
<comment type="caution">
    <text evidence="3">The sequence shown here is derived from an EMBL/GenBank/DDBJ whole genome shotgun (WGS) entry which is preliminary data.</text>
</comment>
<dbReference type="Proteomes" id="UP000654075">
    <property type="component" value="Unassembled WGS sequence"/>
</dbReference>
<feature type="region of interest" description="Disordered" evidence="1">
    <location>
        <begin position="272"/>
        <end position="363"/>
    </location>
</feature>
<feature type="compositionally biased region" description="Low complexity" evidence="1">
    <location>
        <begin position="309"/>
        <end position="355"/>
    </location>
</feature>
<feature type="transmembrane region" description="Helical" evidence="2">
    <location>
        <begin position="388"/>
        <end position="411"/>
    </location>
</feature>
<keyword evidence="2" id="KW-0812">Transmembrane</keyword>
<dbReference type="OrthoDB" id="409378at2759"/>
<dbReference type="EMBL" id="CAJNNV010004159">
    <property type="protein sequence ID" value="CAE8590250.1"/>
    <property type="molecule type" value="Genomic_DNA"/>
</dbReference>
<evidence type="ECO:0000256" key="2">
    <source>
        <dbReference type="SAM" id="Phobius"/>
    </source>
</evidence>
<evidence type="ECO:0000313" key="4">
    <source>
        <dbReference type="Proteomes" id="UP000654075"/>
    </source>
</evidence>
<reference evidence="3" key="1">
    <citation type="submission" date="2021-02" db="EMBL/GenBank/DDBJ databases">
        <authorList>
            <person name="Dougan E. K."/>
            <person name="Rhodes N."/>
            <person name="Thang M."/>
            <person name="Chan C."/>
        </authorList>
    </citation>
    <scope>NUCLEOTIDE SEQUENCE</scope>
</reference>
<gene>
    <name evidence="3" type="ORF">PGLA1383_LOCUS8974</name>
</gene>
<feature type="compositionally biased region" description="Low complexity" evidence="1">
    <location>
        <begin position="420"/>
        <end position="441"/>
    </location>
</feature>
<feature type="transmembrane region" description="Helical" evidence="2">
    <location>
        <begin position="635"/>
        <end position="656"/>
    </location>
</feature>
<feature type="transmembrane region" description="Helical" evidence="2">
    <location>
        <begin position="676"/>
        <end position="696"/>
    </location>
</feature>
<keyword evidence="2" id="KW-1133">Transmembrane helix</keyword>
<evidence type="ECO:0000313" key="3">
    <source>
        <dbReference type="EMBL" id="CAE8590250.1"/>
    </source>
</evidence>